<evidence type="ECO:0000256" key="2">
    <source>
        <dbReference type="SAM" id="Phobius"/>
    </source>
</evidence>
<proteinExistence type="predicted"/>
<dbReference type="STRING" id="1685378.AVO44_17310"/>
<accession>A0A0X3TNS2</accession>
<feature type="transmembrane region" description="Helical" evidence="2">
    <location>
        <begin position="32"/>
        <end position="53"/>
    </location>
</feature>
<evidence type="ECO:0000313" key="3">
    <source>
        <dbReference type="EMBL" id="KUJ77354.1"/>
    </source>
</evidence>
<sequence>MQKLIAIINVVAWAGFWAFGYIALTSDDLTDSQLVVAAILAFAGLVTGVLAYMKLVRSSEASGYAKGSNQLDAEARNRAQQEWEK</sequence>
<reference evidence="4" key="1">
    <citation type="submission" date="2015-12" db="EMBL/GenBank/DDBJ databases">
        <authorList>
            <person name="Zhang G."/>
            <person name="Stingl U."/>
        </authorList>
    </citation>
    <scope>NUCLEOTIDE SEQUENCE [LARGE SCALE GENOMIC DNA]</scope>
    <source>
        <strain evidence="4">ZGT108</strain>
    </source>
</reference>
<evidence type="ECO:0000256" key="1">
    <source>
        <dbReference type="SAM" id="MobiDB-lite"/>
    </source>
</evidence>
<keyword evidence="2" id="KW-0812">Transmembrane</keyword>
<feature type="compositionally biased region" description="Basic and acidic residues" evidence="1">
    <location>
        <begin position="73"/>
        <end position="85"/>
    </location>
</feature>
<organism evidence="3 4">
    <name type="scientific">Ruegeria profundi</name>
    <dbReference type="NCBI Taxonomy" id="1685378"/>
    <lineage>
        <taxon>Bacteria</taxon>
        <taxon>Pseudomonadati</taxon>
        <taxon>Pseudomonadota</taxon>
        <taxon>Alphaproteobacteria</taxon>
        <taxon>Rhodobacterales</taxon>
        <taxon>Roseobacteraceae</taxon>
        <taxon>Ruegeria</taxon>
    </lineage>
</organism>
<dbReference type="OrthoDB" id="7869559at2"/>
<dbReference type="RefSeq" id="WP_068339714.1">
    <property type="nucleotide sequence ID" value="NZ_LQBP01000010.1"/>
</dbReference>
<gene>
    <name evidence="3" type="ORF">AVO44_17310</name>
</gene>
<dbReference type="AlphaFoldDB" id="A0A0X3TNS2"/>
<keyword evidence="4" id="KW-1185">Reference proteome</keyword>
<keyword evidence="2" id="KW-0472">Membrane</keyword>
<name>A0A0X3TNS2_9RHOB</name>
<comment type="caution">
    <text evidence="3">The sequence shown here is derived from an EMBL/GenBank/DDBJ whole genome shotgun (WGS) entry which is preliminary data.</text>
</comment>
<evidence type="ECO:0000313" key="4">
    <source>
        <dbReference type="Proteomes" id="UP000053690"/>
    </source>
</evidence>
<feature type="transmembrane region" description="Helical" evidence="2">
    <location>
        <begin position="7"/>
        <end position="26"/>
    </location>
</feature>
<keyword evidence="2" id="KW-1133">Transmembrane helix</keyword>
<feature type="region of interest" description="Disordered" evidence="1">
    <location>
        <begin position="62"/>
        <end position="85"/>
    </location>
</feature>
<dbReference type="EMBL" id="LQBP01000010">
    <property type="protein sequence ID" value="KUJ77354.1"/>
    <property type="molecule type" value="Genomic_DNA"/>
</dbReference>
<protein>
    <submittedName>
        <fullName evidence="3">Uncharacterized protein</fullName>
    </submittedName>
</protein>
<dbReference type="Proteomes" id="UP000053690">
    <property type="component" value="Unassembled WGS sequence"/>
</dbReference>